<evidence type="ECO:0000313" key="3">
    <source>
        <dbReference type="Proteomes" id="UP000278241"/>
    </source>
</evidence>
<reference evidence="2 3" key="1">
    <citation type="submission" date="2018-12" db="EMBL/GenBank/DDBJ databases">
        <title>The Batch Genome Submission of Enterobacter spp. strains.</title>
        <authorList>
            <person name="Wei L."/>
            <person name="Wu W."/>
            <person name="Lin J."/>
            <person name="Zhang X."/>
            <person name="Feng Y."/>
            <person name="Zong Z."/>
        </authorList>
    </citation>
    <scope>NUCLEOTIDE SEQUENCE [LARGE SCALE GENOMIC DNA]</scope>
    <source>
        <strain evidence="2 3">WCHEM090044</strain>
    </source>
</reference>
<evidence type="ECO:0000313" key="2">
    <source>
        <dbReference type="EMBL" id="RTN21487.1"/>
    </source>
</evidence>
<protein>
    <submittedName>
        <fullName evidence="2">Uncharacterized protein</fullName>
    </submittedName>
</protein>
<feature type="coiled-coil region" evidence="1">
    <location>
        <begin position="26"/>
        <end position="53"/>
    </location>
</feature>
<dbReference type="RefSeq" id="WP_126545995.1">
    <property type="nucleotide sequence ID" value="NZ_RXRX01000012.1"/>
</dbReference>
<name>A0ABY0ANV1_9ENTR</name>
<accession>A0ABY0ANV1</accession>
<evidence type="ECO:0000256" key="1">
    <source>
        <dbReference type="SAM" id="Coils"/>
    </source>
</evidence>
<dbReference type="Proteomes" id="UP000278241">
    <property type="component" value="Unassembled WGS sequence"/>
</dbReference>
<comment type="caution">
    <text evidence="2">The sequence shown here is derived from an EMBL/GenBank/DDBJ whole genome shotgun (WGS) entry which is preliminary data.</text>
</comment>
<keyword evidence="3" id="KW-1185">Reference proteome</keyword>
<dbReference type="EMBL" id="RXRX01000012">
    <property type="protein sequence ID" value="RTN21487.1"/>
    <property type="molecule type" value="Genomic_DNA"/>
</dbReference>
<proteinExistence type="predicted"/>
<gene>
    <name evidence="2" type="ORF">EKN94_18405</name>
</gene>
<organism evidence="2 3">
    <name type="scientific">Enterobacter quasimori</name>
    <dbReference type="NCBI Taxonomy" id="2838947"/>
    <lineage>
        <taxon>Bacteria</taxon>
        <taxon>Pseudomonadati</taxon>
        <taxon>Pseudomonadota</taxon>
        <taxon>Gammaproteobacteria</taxon>
        <taxon>Enterobacterales</taxon>
        <taxon>Enterobacteriaceae</taxon>
        <taxon>Enterobacter</taxon>
    </lineage>
</organism>
<keyword evidence="1" id="KW-0175">Coiled coil</keyword>
<sequence length="72" mass="8178">MAQEKEISIGITFKEISLNVSDDEFKALLEQTIDNFKNKIESLREKIHQDKDIHIGSSLEEKGITLVITGTF</sequence>